<dbReference type="AlphaFoldDB" id="A0A0E9WF20"/>
<reference evidence="1" key="2">
    <citation type="journal article" date="2015" name="Fish Shellfish Immunol.">
        <title>Early steps in the European eel (Anguilla anguilla)-Vibrio vulnificus interaction in the gills: Role of the RtxA13 toxin.</title>
        <authorList>
            <person name="Callol A."/>
            <person name="Pajuelo D."/>
            <person name="Ebbesson L."/>
            <person name="Teles M."/>
            <person name="MacKenzie S."/>
            <person name="Amaro C."/>
        </authorList>
    </citation>
    <scope>NUCLEOTIDE SEQUENCE</scope>
</reference>
<name>A0A0E9WF20_ANGAN</name>
<reference evidence="1" key="1">
    <citation type="submission" date="2014-11" db="EMBL/GenBank/DDBJ databases">
        <authorList>
            <person name="Amaro Gonzalez C."/>
        </authorList>
    </citation>
    <scope>NUCLEOTIDE SEQUENCE</scope>
</reference>
<proteinExistence type="predicted"/>
<evidence type="ECO:0000313" key="1">
    <source>
        <dbReference type="EMBL" id="JAH88942.1"/>
    </source>
</evidence>
<dbReference type="EMBL" id="GBXM01019635">
    <property type="protein sequence ID" value="JAH88942.1"/>
    <property type="molecule type" value="Transcribed_RNA"/>
</dbReference>
<organism evidence="1">
    <name type="scientific">Anguilla anguilla</name>
    <name type="common">European freshwater eel</name>
    <name type="synonym">Muraena anguilla</name>
    <dbReference type="NCBI Taxonomy" id="7936"/>
    <lineage>
        <taxon>Eukaryota</taxon>
        <taxon>Metazoa</taxon>
        <taxon>Chordata</taxon>
        <taxon>Craniata</taxon>
        <taxon>Vertebrata</taxon>
        <taxon>Euteleostomi</taxon>
        <taxon>Actinopterygii</taxon>
        <taxon>Neopterygii</taxon>
        <taxon>Teleostei</taxon>
        <taxon>Anguilliformes</taxon>
        <taxon>Anguillidae</taxon>
        <taxon>Anguilla</taxon>
    </lineage>
</organism>
<accession>A0A0E9WF20</accession>
<protein>
    <submittedName>
        <fullName evidence="1">Uncharacterized protein</fullName>
    </submittedName>
</protein>
<sequence>MKIANQCCVLSLSSARAHTHTHAHTIKKRHTIEGPEKRNSATVTEPFSFAKRALIFTNDIPKWDGSELYKHRKEKKQLCTRASAESWSNHLYIKLHFLQITIRIQK</sequence>